<sequence length="142" mass="15307">MDSLEQIHAAAPPPAGEVGEQVELALPARGYVSLARTVTTALAARVGLTVEEIEEVRIAVDEACALLIPRVPEGGRLLCRYELADGRLTVTTSAECRTTEPLPEDSFSWLVLTTLAEKVQTGRTADQAYIRWSKSRATEGDA</sequence>
<dbReference type="Proteomes" id="UP000070188">
    <property type="component" value="Unassembled WGS sequence"/>
</dbReference>
<dbReference type="Pfam" id="PF13581">
    <property type="entry name" value="HATPase_c_2"/>
    <property type="match status" value="1"/>
</dbReference>
<dbReference type="InterPro" id="IPR003594">
    <property type="entry name" value="HATPase_dom"/>
</dbReference>
<dbReference type="EMBL" id="LAXD01000001">
    <property type="protein sequence ID" value="KWX01540.1"/>
    <property type="molecule type" value="Genomic_DNA"/>
</dbReference>
<organism evidence="2 3">
    <name type="scientific">Carbonactinospora thermoautotrophica</name>
    <dbReference type="NCBI Taxonomy" id="1469144"/>
    <lineage>
        <taxon>Bacteria</taxon>
        <taxon>Bacillati</taxon>
        <taxon>Actinomycetota</taxon>
        <taxon>Actinomycetes</taxon>
        <taxon>Kitasatosporales</taxon>
        <taxon>Carbonactinosporaceae</taxon>
        <taxon>Carbonactinospora</taxon>
    </lineage>
</organism>
<dbReference type="PATRIC" id="fig|1469144.10.peg.2780"/>
<dbReference type="AlphaFoldDB" id="A0A132MV08"/>
<feature type="domain" description="Histidine kinase/HSP90-like ATPase" evidence="1">
    <location>
        <begin position="31"/>
        <end position="91"/>
    </location>
</feature>
<gene>
    <name evidence="2" type="ORF">LI90_2572</name>
</gene>
<evidence type="ECO:0000313" key="3">
    <source>
        <dbReference type="Proteomes" id="UP000070188"/>
    </source>
</evidence>
<evidence type="ECO:0000313" key="2">
    <source>
        <dbReference type="EMBL" id="KWX01540.1"/>
    </source>
</evidence>
<dbReference type="OrthoDB" id="3694612at2"/>
<evidence type="ECO:0000259" key="1">
    <source>
        <dbReference type="Pfam" id="PF13581"/>
    </source>
</evidence>
<protein>
    <submittedName>
        <fullName evidence="2">Serine-protein kinase RsbW</fullName>
        <ecNumber evidence="2">2.7.11.1</ecNumber>
    </submittedName>
</protein>
<comment type="caution">
    <text evidence="2">The sequence shown here is derived from an EMBL/GenBank/DDBJ whole genome shotgun (WGS) entry which is preliminary data.</text>
</comment>
<dbReference type="EC" id="2.7.11.1" evidence="2"/>
<keyword evidence="2" id="KW-0808">Transferase</keyword>
<keyword evidence="3" id="KW-1185">Reference proteome</keyword>
<dbReference type="RefSeq" id="WP_066888083.1">
    <property type="nucleotide sequence ID" value="NZ_CP171739.1"/>
</dbReference>
<keyword evidence="2" id="KW-0418">Kinase</keyword>
<dbReference type="GO" id="GO:0004674">
    <property type="term" value="F:protein serine/threonine kinase activity"/>
    <property type="evidence" value="ECO:0007669"/>
    <property type="project" value="UniProtKB-EC"/>
</dbReference>
<proteinExistence type="predicted"/>
<reference evidence="3" key="1">
    <citation type="submission" date="2015-04" db="EMBL/GenBank/DDBJ databases">
        <title>Physiological reanalysis, assessment of diazotrophy, and genome sequences of multiple isolates of Streptomyces thermoautotrophicus.</title>
        <authorList>
            <person name="MacKellar D.C."/>
            <person name="Lieber L."/>
            <person name="Norman J."/>
            <person name="Bolger A."/>
            <person name="Tobin C."/>
            <person name="Murray J.W."/>
            <person name="Chang R."/>
            <person name="Ford T."/>
            <person name="Nguyen P.Q."/>
            <person name="Woodward J."/>
            <person name="Permingeat H."/>
            <person name="Joshi N.S."/>
            <person name="Silver P.A."/>
            <person name="Usadel B."/>
            <person name="Rutherford A.W."/>
            <person name="Friesen M."/>
            <person name="Prell J."/>
        </authorList>
    </citation>
    <scope>NUCLEOTIDE SEQUENCE [LARGE SCALE GENOMIC DNA]</scope>
    <source>
        <strain evidence="3">H1</strain>
    </source>
</reference>
<accession>A0A132MV08</accession>
<dbReference type="STRING" id="1469144.LI90_2572"/>
<name>A0A132MV08_9ACTN</name>